<sequence>MDVDDLRIGAAQLGSARLRSHPTAAGLVLDQFSARGRAHRLEASGEWFGRGAAARTRIAAVIDNQDFGALLEGFGFGGRLGGGKGNARLDAAWPAAPADVSVASLQGTLALDARDGRLLEINPGAGRVLGLLSLAELPRRLTLDFRDFFDKGFSFNQLGGNIRFAGGLARSDDLAIKGPAAEIRIRGAANLRTQTFDQTIEVRPRSGNLLTAVGAIAGGPVGAAIGAAASAVMAKPFAHFGAKTYRVSGPWSEPKVEVMTRDQTRAVAAEAPAG</sequence>
<evidence type="ECO:0000259" key="1">
    <source>
        <dbReference type="Pfam" id="PF13116"/>
    </source>
</evidence>
<dbReference type="OrthoDB" id="9762238at2"/>
<feature type="domain" description="YhdP central" evidence="1">
    <location>
        <begin position="2"/>
        <end position="256"/>
    </location>
</feature>
<dbReference type="AlphaFoldDB" id="A0A5D8YXZ9"/>
<reference evidence="2 3" key="1">
    <citation type="submission" date="2019-08" db="EMBL/GenBank/DDBJ databases">
        <title>Draft genome sequence of Lysobacter sp. UKS-15.</title>
        <authorList>
            <person name="Im W.-T."/>
        </authorList>
    </citation>
    <scope>NUCLEOTIDE SEQUENCE [LARGE SCALE GENOMIC DNA]</scope>
    <source>
        <strain evidence="2 3">UKS-15</strain>
    </source>
</reference>
<dbReference type="Proteomes" id="UP000323164">
    <property type="component" value="Unassembled WGS sequence"/>
</dbReference>
<dbReference type="Pfam" id="PF13116">
    <property type="entry name" value="YhdP"/>
    <property type="match status" value="1"/>
</dbReference>
<dbReference type="PANTHER" id="PTHR38690">
    <property type="entry name" value="PROTEASE-RELATED"/>
    <property type="match status" value="1"/>
</dbReference>
<evidence type="ECO:0000313" key="2">
    <source>
        <dbReference type="EMBL" id="TZF87280.1"/>
    </source>
</evidence>
<dbReference type="PANTHER" id="PTHR38690:SF1">
    <property type="entry name" value="PROTEASE"/>
    <property type="match status" value="1"/>
</dbReference>
<protein>
    <recommendedName>
        <fullName evidence="1">YhdP central domain-containing protein</fullName>
    </recommendedName>
</protein>
<proteinExistence type="predicted"/>
<gene>
    <name evidence="2" type="ORF">FW784_11340</name>
</gene>
<evidence type="ECO:0000313" key="3">
    <source>
        <dbReference type="Proteomes" id="UP000323164"/>
    </source>
</evidence>
<organism evidence="2 3">
    <name type="scientific">Cognatilysobacter lacus</name>
    <dbReference type="NCBI Taxonomy" id="1643323"/>
    <lineage>
        <taxon>Bacteria</taxon>
        <taxon>Pseudomonadati</taxon>
        <taxon>Pseudomonadota</taxon>
        <taxon>Gammaproteobacteria</taxon>
        <taxon>Lysobacterales</taxon>
        <taxon>Lysobacteraceae</taxon>
        <taxon>Cognatilysobacter</taxon>
    </lineage>
</organism>
<dbReference type="InterPro" id="IPR025263">
    <property type="entry name" value="YhdP_central"/>
</dbReference>
<accession>A0A5D8YXZ9</accession>
<dbReference type="EMBL" id="VTRV01000142">
    <property type="protein sequence ID" value="TZF87280.1"/>
    <property type="molecule type" value="Genomic_DNA"/>
</dbReference>
<keyword evidence="3" id="KW-1185">Reference proteome</keyword>
<comment type="caution">
    <text evidence="2">The sequence shown here is derived from an EMBL/GenBank/DDBJ whole genome shotgun (WGS) entry which is preliminary data.</text>
</comment>
<dbReference type="InterPro" id="IPR011836">
    <property type="entry name" value="YhdP"/>
</dbReference>
<name>A0A5D8YXZ9_9GAMM</name>